<dbReference type="EMBL" id="PVWQ01000001">
    <property type="protein sequence ID" value="RDW94232.1"/>
    <property type="molecule type" value="Genomic_DNA"/>
</dbReference>
<dbReference type="AlphaFoldDB" id="A0A3D8T6M4"/>
<feature type="transmembrane region" description="Helical" evidence="2">
    <location>
        <begin position="286"/>
        <end position="309"/>
    </location>
</feature>
<dbReference type="InterPro" id="IPR053247">
    <property type="entry name" value="GPCR_GPR1/git3-like"/>
</dbReference>
<proteinExistence type="predicted"/>
<dbReference type="RefSeq" id="XP_026609415.1">
    <property type="nucleotide sequence ID" value="XM_026743570.1"/>
</dbReference>
<gene>
    <name evidence="3" type="ORF">DSM5745_01554</name>
</gene>
<dbReference type="PANTHER" id="PTHR42058">
    <property type="entry name" value="G_PROTEIN_RECEP_F2_4 DOMAIN-CONTAINING PROTEIN"/>
    <property type="match status" value="1"/>
</dbReference>
<feature type="transmembrane region" description="Helical" evidence="2">
    <location>
        <begin position="137"/>
        <end position="156"/>
    </location>
</feature>
<keyword evidence="2" id="KW-0472">Membrane</keyword>
<evidence type="ECO:0000256" key="1">
    <source>
        <dbReference type="SAM" id="MobiDB-lite"/>
    </source>
</evidence>
<keyword evidence="2" id="KW-1133">Transmembrane helix</keyword>
<keyword evidence="2" id="KW-0812">Transmembrane</keyword>
<feature type="region of interest" description="Disordered" evidence="1">
    <location>
        <begin position="498"/>
        <end position="518"/>
    </location>
</feature>
<dbReference type="GeneID" id="38111924"/>
<feature type="transmembrane region" description="Helical" evidence="2">
    <location>
        <begin position="63"/>
        <end position="85"/>
    </location>
</feature>
<feature type="compositionally biased region" description="Basic and acidic residues" evidence="1">
    <location>
        <begin position="553"/>
        <end position="562"/>
    </location>
</feature>
<reference evidence="3 4" key="1">
    <citation type="journal article" date="2018" name="IMA Fungus">
        <title>IMA Genome-F 9: Draft genome sequence of Annulohypoxylon stygium, Aspergillus mulundensis, Berkeleyomyces basicola (syn. Thielaviopsis basicola), Ceratocystis smalleyi, two Cercospora beticola strains, Coleophoma cylindrospora, Fusarium fracticaudum, Phialophora cf. hyalina, and Morchella septimelata.</title>
        <authorList>
            <person name="Wingfield B.D."/>
            <person name="Bills G.F."/>
            <person name="Dong Y."/>
            <person name="Huang W."/>
            <person name="Nel W.J."/>
            <person name="Swalarsk-Parry B.S."/>
            <person name="Vaghefi N."/>
            <person name="Wilken P.M."/>
            <person name="An Z."/>
            <person name="de Beer Z.W."/>
            <person name="De Vos L."/>
            <person name="Chen L."/>
            <person name="Duong T.A."/>
            <person name="Gao Y."/>
            <person name="Hammerbacher A."/>
            <person name="Kikkert J.R."/>
            <person name="Li Y."/>
            <person name="Li H."/>
            <person name="Li K."/>
            <person name="Li Q."/>
            <person name="Liu X."/>
            <person name="Ma X."/>
            <person name="Naidoo K."/>
            <person name="Pethybridge S.J."/>
            <person name="Sun J."/>
            <person name="Steenkamp E.T."/>
            <person name="van der Nest M.A."/>
            <person name="van Wyk S."/>
            <person name="Wingfield M.J."/>
            <person name="Xiong C."/>
            <person name="Yue Q."/>
            <person name="Zhang X."/>
        </authorList>
    </citation>
    <scope>NUCLEOTIDE SEQUENCE [LARGE SCALE GENOMIC DNA]</scope>
    <source>
        <strain evidence="3 4">DSM 5745</strain>
    </source>
</reference>
<sequence length="562" mass="61895">MASNNSFTSCPVPFIAELSIGDTGGYLPGRWCTPQVIGDETVSCCFPCPFTDWQYSEGFHPGIVPWIALGVLVLMVISALTYILLPVEDTQRHYLTSSPLMGFIFMSVAFIIPLGHTDHHCHDAITPNDWLSDTTCAFTGSLILYGVWVLIIGCFFRSLSLYLQLIWDVEPGKWFRFVSLFFIFGGSLGLLGVALGVSGVSYQVGNMCYTSFPDSIGSFWGPLVGVAFISWLIQMFIMVYCIRGVITRGGTARFSIFKKRAEDSDPTSRAAQARNIRRNIWQILELQWRAIAIACLILIYVVYVAQAVLRWGDPKQYSDTELQPWVDCLVREKGDKTACRDEASTIGPNQKEAVSALALLASCGVWGVICTARYTMVLGWIDWFHDLFDALSDLLHGRARNARISRSITPGLGAEQRRPNTLDLELVPTNDTHSDAVTAVNPPSTLEEVDKLYGTRKYHIPKNSFSRPGTVHSMLSRSNSHATSLWNNAVAAPGHAYSQSTSAASRPRRASAFSGSTYTGSTFTPAGSIYVGDPTVQNTITTTIESTNSPQHSPKEGVFSRE</sequence>
<dbReference type="Proteomes" id="UP000256690">
    <property type="component" value="Unassembled WGS sequence"/>
</dbReference>
<evidence type="ECO:0000313" key="4">
    <source>
        <dbReference type="Proteomes" id="UP000256690"/>
    </source>
</evidence>
<name>A0A3D8T6M4_9EURO</name>
<keyword evidence="4" id="KW-1185">Reference proteome</keyword>
<evidence type="ECO:0000256" key="2">
    <source>
        <dbReference type="SAM" id="Phobius"/>
    </source>
</evidence>
<dbReference type="OrthoDB" id="26203at2759"/>
<organism evidence="3 4">
    <name type="scientific">Aspergillus mulundensis</name>
    <dbReference type="NCBI Taxonomy" id="1810919"/>
    <lineage>
        <taxon>Eukaryota</taxon>
        <taxon>Fungi</taxon>
        <taxon>Dikarya</taxon>
        <taxon>Ascomycota</taxon>
        <taxon>Pezizomycotina</taxon>
        <taxon>Eurotiomycetes</taxon>
        <taxon>Eurotiomycetidae</taxon>
        <taxon>Eurotiales</taxon>
        <taxon>Aspergillaceae</taxon>
        <taxon>Aspergillus</taxon>
        <taxon>Aspergillus subgen. Nidulantes</taxon>
    </lineage>
</organism>
<protein>
    <recommendedName>
        <fullName evidence="5">G-protein coupled receptors family 2 profile 2 domain-containing protein</fullName>
    </recommendedName>
</protein>
<dbReference type="STRING" id="1810919.A0A3D8T6M4"/>
<accession>A0A3D8T6M4</accession>
<evidence type="ECO:0000313" key="3">
    <source>
        <dbReference type="EMBL" id="RDW94232.1"/>
    </source>
</evidence>
<feature type="transmembrane region" description="Helical" evidence="2">
    <location>
        <begin position="97"/>
        <end position="117"/>
    </location>
</feature>
<feature type="transmembrane region" description="Helical" evidence="2">
    <location>
        <begin position="177"/>
        <end position="199"/>
    </location>
</feature>
<comment type="caution">
    <text evidence="3">The sequence shown here is derived from an EMBL/GenBank/DDBJ whole genome shotgun (WGS) entry which is preliminary data.</text>
</comment>
<feature type="region of interest" description="Disordered" evidence="1">
    <location>
        <begin position="542"/>
        <end position="562"/>
    </location>
</feature>
<evidence type="ECO:0008006" key="5">
    <source>
        <dbReference type="Google" id="ProtNLM"/>
    </source>
</evidence>
<dbReference type="Gene3D" id="1.20.1070.10">
    <property type="entry name" value="Rhodopsin 7-helix transmembrane proteins"/>
    <property type="match status" value="1"/>
</dbReference>
<dbReference type="PANTHER" id="PTHR42058:SF1">
    <property type="entry name" value="G-PROTEIN COUPLED RECEPTORS FAMILY 2 PROFILE 2 DOMAIN-CONTAINING PROTEIN"/>
    <property type="match status" value="1"/>
</dbReference>
<feature type="transmembrane region" description="Helical" evidence="2">
    <location>
        <begin position="219"/>
        <end position="242"/>
    </location>
</feature>